<evidence type="ECO:0000256" key="1">
    <source>
        <dbReference type="SAM" id="MobiDB-lite"/>
    </source>
</evidence>
<accession>X1R6L4</accession>
<protein>
    <submittedName>
        <fullName evidence="2">Uncharacterized protein</fullName>
    </submittedName>
</protein>
<name>X1R6L4_9ZZZZ</name>
<comment type="caution">
    <text evidence="2">The sequence shown here is derived from an EMBL/GenBank/DDBJ whole genome shotgun (WGS) entry which is preliminary data.</text>
</comment>
<feature type="region of interest" description="Disordered" evidence="1">
    <location>
        <begin position="1"/>
        <end position="27"/>
    </location>
</feature>
<dbReference type="EMBL" id="BARV01035774">
    <property type="protein sequence ID" value="GAI58775.1"/>
    <property type="molecule type" value="Genomic_DNA"/>
</dbReference>
<proteinExistence type="predicted"/>
<feature type="non-terminal residue" evidence="2">
    <location>
        <position position="1"/>
    </location>
</feature>
<organism evidence="2">
    <name type="scientific">marine sediment metagenome</name>
    <dbReference type="NCBI Taxonomy" id="412755"/>
    <lineage>
        <taxon>unclassified sequences</taxon>
        <taxon>metagenomes</taxon>
        <taxon>ecological metagenomes</taxon>
    </lineage>
</organism>
<dbReference type="AlphaFoldDB" id="X1R6L4"/>
<reference evidence="2" key="1">
    <citation type="journal article" date="2014" name="Front. Microbiol.">
        <title>High frequency of phylogenetically diverse reductive dehalogenase-homologous genes in deep subseafloor sedimentary metagenomes.</title>
        <authorList>
            <person name="Kawai M."/>
            <person name="Futagami T."/>
            <person name="Toyoda A."/>
            <person name="Takaki Y."/>
            <person name="Nishi S."/>
            <person name="Hori S."/>
            <person name="Arai W."/>
            <person name="Tsubouchi T."/>
            <person name="Morono Y."/>
            <person name="Uchiyama I."/>
            <person name="Ito T."/>
            <person name="Fujiyama A."/>
            <person name="Inagaki F."/>
            <person name="Takami H."/>
        </authorList>
    </citation>
    <scope>NUCLEOTIDE SEQUENCE</scope>
    <source>
        <strain evidence="2">Expedition CK06-06</strain>
    </source>
</reference>
<gene>
    <name evidence="2" type="ORF">S06H3_55758</name>
</gene>
<sequence>TKLNPVSNSGGPGGSSSTGTTLDHGRDKHTDVTRYKFYPFYNDVNANAALALFQAHSFVNMPDAVITEVPVEFRVPDDFVSFTSMKLVWSATNAAAARNMYWRLTAGYGTAGESFRNTLEAAAYGVTAWTASEIIHEQTGANALTMATLGLGDYVGVKVWRDGGHVNDTIGATVKAFGILLTYVADH</sequence>
<evidence type="ECO:0000313" key="2">
    <source>
        <dbReference type="EMBL" id="GAI58775.1"/>
    </source>
</evidence>